<dbReference type="AlphaFoldDB" id="A0A0F9RQ75"/>
<reference evidence="1" key="1">
    <citation type="journal article" date="2015" name="Nature">
        <title>Complex archaea that bridge the gap between prokaryotes and eukaryotes.</title>
        <authorList>
            <person name="Spang A."/>
            <person name="Saw J.H."/>
            <person name="Jorgensen S.L."/>
            <person name="Zaremba-Niedzwiedzka K."/>
            <person name="Martijn J."/>
            <person name="Lind A.E."/>
            <person name="van Eijk R."/>
            <person name="Schleper C."/>
            <person name="Guy L."/>
            <person name="Ettema T.J."/>
        </authorList>
    </citation>
    <scope>NUCLEOTIDE SEQUENCE</scope>
</reference>
<accession>A0A0F9RQ75</accession>
<dbReference type="EMBL" id="LAZR01000753">
    <property type="protein sequence ID" value="KKN58640.1"/>
    <property type="molecule type" value="Genomic_DNA"/>
</dbReference>
<organism evidence="1">
    <name type="scientific">marine sediment metagenome</name>
    <dbReference type="NCBI Taxonomy" id="412755"/>
    <lineage>
        <taxon>unclassified sequences</taxon>
        <taxon>metagenomes</taxon>
        <taxon>ecological metagenomes</taxon>
    </lineage>
</organism>
<proteinExistence type="predicted"/>
<gene>
    <name evidence="1" type="ORF">LCGC14_0550070</name>
</gene>
<comment type="caution">
    <text evidence="1">The sequence shown here is derived from an EMBL/GenBank/DDBJ whole genome shotgun (WGS) entry which is preliminary data.</text>
</comment>
<name>A0A0F9RQ75_9ZZZZ</name>
<sequence>MTWIWQRTDAGNDTVDALLSIVQHDIDGAGDIVIENVLPISLNACLNGDYDHYHYTIPSASLNPDKIYYTEICLNENGKNITFTNVTVRYYLKR</sequence>
<evidence type="ECO:0000313" key="1">
    <source>
        <dbReference type="EMBL" id="KKN58640.1"/>
    </source>
</evidence>
<protein>
    <submittedName>
        <fullName evidence="1">Uncharacterized protein</fullName>
    </submittedName>
</protein>